<dbReference type="PANTHER" id="PTHR43747:SF1">
    <property type="entry name" value="SLR1998 PROTEIN"/>
    <property type="match status" value="1"/>
</dbReference>
<dbReference type="PRINTS" id="PR00420">
    <property type="entry name" value="RNGMNOXGNASE"/>
</dbReference>
<dbReference type="STRING" id="1458985.BJP34_25215"/>
<dbReference type="OrthoDB" id="9806565at2"/>
<dbReference type="Gene3D" id="3.30.9.100">
    <property type="match status" value="1"/>
</dbReference>
<feature type="domain" description="FAD-binding" evidence="2">
    <location>
        <begin position="7"/>
        <end position="335"/>
    </location>
</feature>
<evidence type="ECO:0000256" key="1">
    <source>
        <dbReference type="ARBA" id="ARBA00038396"/>
    </source>
</evidence>
<evidence type="ECO:0000259" key="2">
    <source>
        <dbReference type="Pfam" id="PF01494"/>
    </source>
</evidence>
<sequence length="377" mass="42372">MSQTPSVDVAIIGGGPAGTALALTICLYSKLTVAVIEQTAYDNLRTGEHVSASLLPLLDYLQVKEPFLADNHTPVYNVAAVWGHSELHTRPSIINQMGEGYLLDRREFDVMLAEQLVHKGGQLYLETKCAEGEQLEGGGWRLFLKDNSGEYSQLETRYLVDATGRQARISKRLGAKSLPCDSLVGISAVLDFEDDRSKTEEVLIESIPEGWWYSAWLPNGTLIVVLMTDIDIMRQGKLQKEKQWVELLSKAIHTKQRVRGGQLVYPLAVKPAQSHVLDRAVGEDWMAIGDAAIAFDPLSSMGVGHAITCGCDAAVALVEYLINNDDRLLKQYQNRLKHNFDNYLSIRHRYYALEQRWLDFPFWKRRTQLFPIPLVTK</sequence>
<reference evidence="4" key="1">
    <citation type="submission" date="2016-10" db="EMBL/GenBank/DDBJ databases">
        <title>Comparative genomics uncovers the prolific and rare metabolic potential of the cyanobacterial genus Moorea.</title>
        <authorList>
            <person name="Leao T."/>
            <person name="Castelao G."/>
            <person name="Korobeynikov A."/>
            <person name="Monroe E.A."/>
            <person name="Podell S."/>
            <person name="Glukhov E."/>
            <person name="Allen E."/>
            <person name="Gerwick W.H."/>
            <person name="Gerwick L."/>
        </authorList>
    </citation>
    <scope>NUCLEOTIDE SEQUENCE [LARGE SCALE GENOMIC DNA]</scope>
    <source>
        <strain evidence="4">PAL-8-15-08-1</strain>
    </source>
</reference>
<organism evidence="3 4">
    <name type="scientific">Moorena producens PAL-8-15-08-1</name>
    <dbReference type="NCBI Taxonomy" id="1458985"/>
    <lineage>
        <taxon>Bacteria</taxon>
        <taxon>Bacillati</taxon>
        <taxon>Cyanobacteriota</taxon>
        <taxon>Cyanophyceae</taxon>
        <taxon>Coleofasciculales</taxon>
        <taxon>Coleofasciculaceae</taxon>
        <taxon>Moorena</taxon>
    </lineage>
</organism>
<dbReference type="SUPFAM" id="SSF51905">
    <property type="entry name" value="FAD/NAD(P)-binding domain"/>
    <property type="match status" value="1"/>
</dbReference>
<protein>
    <recommendedName>
        <fullName evidence="2">FAD-binding domain-containing protein</fullName>
    </recommendedName>
</protein>
<dbReference type="EMBL" id="CP017599">
    <property type="protein sequence ID" value="AOX02305.1"/>
    <property type="molecule type" value="Genomic_DNA"/>
</dbReference>
<comment type="similarity">
    <text evidence="1">Belongs to the flavin-dependent halogenase family. Bacterial tryptophan halogenase subfamily.</text>
</comment>
<dbReference type="Pfam" id="PF01494">
    <property type="entry name" value="FAD_binding_3"/>
    <property type="match status" value="1"/>
</dbReference>
<dbReference type="GO" id="GO:0071949">
    <property type="term" value="F:FAD binding"/>
    <property type="evidence" value="ECO:0007669"/>
    <property type="project" value="InterPro"/>
</dbReference>
<proteinExistence type="inferred from homology"/>
<dbReference type="InterPro" id="IPR036188">
    <property type="entry name" value="FAD/NAD-bd_sf"/>
</dbReference>
<gene>
    <name evidence="3" type="ORF">BJP34_25215</name>
</gene>
<accession>A0A1D8TXM2</accession>
<dbReference type="AlphaFoldDB" id="A0A1D8TXM2"/>
<dbReference type="Proteomes" id="UP000177870">
    <property type="component" value="Chromosome"/>
</dbReference>
<dbReference type="InterPro" id="IPR002938">
    <property type="entry name" value="FAD-bd"/>
</dbReference>
<dbReference type="PANTHER" id="PTHR43747">
    <property type="entry name" value="FAD-BINDING PROTEIN"/>
    <property type="match status" value="1"/>
</dbReference>
<dbReference type="Gene3D" id="3.50.50.60">
    <property type="entry name" value="FAD/NAD(P)-binding domain"/>
    <property type="match status" value="1"/>
</dbReference>
<dbReference type="InterPro" id="IPR050816">
    <property type="entry name" value="Flavin-dep_Halogenase_NPB"/>
</dbReference>
<evidence type="ECO:0000313" key="3">
    <source>
        <dbReference type="EMBL" id="AOX02305.1"/>
    </source>
</evidence>
<name>A0A1D8TXM2_9CYAN</name>
<evidence type="ECO:0000313" key="4">
    <source>
        <dbReference type="Proteomes" id="UP000177870"/>
    </source>
</evidence>
<dbReference type="RefSeq" id="WP_070394719.1">
    <property type="nucleotide sequence ID" value="NZ_CP017599.1"/>
</dbReference>
<dbReference type="KEGG" id="mpro:BJP34_25215"/>
<dbReference type="NCBIfam" id="NF038171">
    <property type="entry name" value="maturase_LodB"/>
    <property type="match status" value="1"/>
</dbReference>